<evidence type="ECO:0000313" key="2">
    <source>
        <dbReference type="Proteomes" id="UP000237000"/>
    </source>
</evidence>
<gene>
    <name evidence="1" type="ORF">TorRG33x02_183410</name>
</gene>
<accession>A0A2P5EJZ2</accession>
<dbReference type="EMBL" id="JXTC01000141">
    <property type="protein sequence ID" value="PON85877.1"/>
    <property type="molecule type" value="Genomic_DNA"/>
</dbReference>
<dbReference type="InParanoid" id="A0A2P5EJZ2"/>
<keyword evidence="2" id="KW-1185">Reference proteome</keyword>
<dbReference type="AlphaFoldDB" id="A0A2P5EJZ2"/>
<dbReference type="Proteomes" id="UP000237000">
    <property type="component" value="Unassembled WGS sequence"/>
</dbReference>
<organism evidence="1 2">
    <name type="scientific">Trema orientale</name>
    <name type="common">Charcoal tree</name>
    <name type="synonym">Celtis orientalis</name>
    <dbReference type="NCBI Taxonomy" id="63057"/>
    <lineage>
        <taxon>Eukaryota</taxon>
        <taxon>Viridiplantae</taxon>
        <taxon>Streptophyta</taxon>
        <taxon>Embryophyta</taxon>
        <taxon>Tracheophyta</taxon>
        <taxon>Spermatophyta</taxon>
        <taxon>Magnoliopsida</taxon>
        <taxon>eudicotyledons</taxon>
        <taxon>Gunneridae</taxon>
        <taxon>Pentapetalae</taxon>
        <taxon>rosids</taxon>
        <taxon>fabids</taxon>
        <taxon>Rosales</taxon>
        <taxon>Cannabaceae</taxon>
        <taxon>Trema</taxon>
    </lineage>
</organism>
<evidence type="ECO:0000313" key="1">
    <source>
        <dbReference type="EMBL" id="PON85877.1"/>
    </source>
</evidence>
<name>A0A2P5EJZ2_TREOI</name>
<proteinExistence type="predicted"/>
<sequence length="61" mass="6758">MIPGTLRRQFVVTILVPSAATGLVPAIRSFFQENGGDRETLAQQRDEGSTASWYRSCVRSE</sequence>
<comment type="caution">
    <text evidence="1">The sequence shown here is derived from an EMBL/GenBank/DDBJ whole genome shotgun (WGS) entry which is preliminary data.</text>
</comment>
<protein>
    <submittedName>
        <fullName evidence="1">Uncharacterized protein</fullName>
    </submittedName>
</protein>
<reference evidence="2" key="1">
    <citation type="submission" date="2016-06" db="EMBL/GenBank/DDBJ databases">
        <title>Parallel loss of symbiosis genes in relatives of nitrogen-fixing non-legume Parasponia.</title>
        <authorList>
            <person name="Van Velzen R."/>
            <person name="Holmer R."/>
            <person name="Bu F."/>
            <person name="Rutten L."/>
            <person name="Van Zeijl A."/>
            <person name="Liu W."/>
            <person name="Santuari L."/>
            <person name="Cao Q."/>
            <person name="Sharma T."/>
            <person name="Shen D."/>
            <person name="Roswanjaya Y."/>
            <person name="Wardhani T."/>
            <person name="Kalhor M.S."/>
            <person name="Jansen J."/>
            <person name="Van den Hoogen J."/>
            <person name="Gungor B."/>
            <person name="Hartog M."/>
            <person name="Hontelez J."/>
            <person name="Verver J."/>
            <person name="Yang W.-C."/>
            <person name="Schijlen E."/>
            <person name="Repin R."/>
            <person name="Schilthuizen M."/>
            <person name="Schranz E."/>
            <person name="Heidstra R."/>
            <person name="Miyata K."/>
            <person name="Fedorova E."/>
            <person name="Kohlen W."/>
            <person name="Bisseling T."/>
            <person name="Smit S."/>
            <person name="Geurts R."/>
        </authorList>
    </citation>
    <scope>NUCLEOTIDE SEQUENCE [LARGE SCALE GENOMIC DNA]</scope>
    <source>
        <strain evidence="2">cv. RG33-2</strain>
    </source>
</reference>